<organism evidence="1 2">
    <name type="scientific">Planctopirus ephydatiae</name>
    <dbReference type="NCBI Taxonomy" id="2528019"/>
    <lineage>
        <taxon>Bacteria</taxon>
        <taxon>Pseudomonadati</taxon>
        <taxon>Planctomycetota</taxon>
        <taxon>Planctomycetia</taxon>
        <taxon>Planctomycetales</taxon>
        <taxon>Planctomycetaceae</taxon>
        <taxon>Planctopirus</taxon>
    </lineage>
</organism>
<keyword evidence="2" id="KW-1185">Reference proteome</keyword>
<dbReference type="EMBL" id="CP036299">
    <property type="protein sequence ID" value="QDV29427.1"/>
    <property type="molecule type" value="Genomic_DNA"/>
</dbReference>
<evidence type="ECO:0000313" key="2">
    <source>
        <dbReference type="Proteomes" id="UP000315349"/>
    </source>
</evidence>
<name>A0A518GLH4_9PLAN</name>
<proteinExistence type="predicted"/>
<dbReference type="Proteomes" id="UP000315349">
    <property type="component" value="Chromosome"/>
</dbReference>
<dbReference type="KEGG" id="peh:Spb1_13320"/>
<reference evidence="1 2" key="1">
    <citation type="submission" date="2019-02" db="EMBL/GenBank/DDBJ databases">
        <title>Deep-cultivation of Planctomycetes and their phenomic and genomic characterization uncovers novel biology.</title>
        <authorList>
            <person name="Wiegand S."/>
            <person name="Jogler M."/>
            <person name="Boedeker C."/>
            <person name="Pinto D."/>
            <person name="Vollmers J."/>
            <person name="Rivas-Marin E."/>
            <person name="Kohn T."/>
            <person name="Peeters S.H."/>
            <person name="Heuer A."/>
            <person name="Rast P."/>
            <person name="Oberbeckmann S."/>
            <person name="Bunk B."/>
            <person name="Jeske O."/>
            <person name="Meyerdierks A."/>
            <person name="Storesund J.E."/>
            <person name="Kallscheuer N."/>
            <person name="Luecker S."/>
            <person name="Lage O.M."/>
            <person name="Pohl T."/>
            <person name="Merkel B.J."/>
            <person name="Hornburger P."/>
            <person name="Mueller R.-W."/>
            <person name="Bruemmer F."/>
            <person name="Labrenz M."/>
            <person name="Spormann A.M."/>
            <person name="Op den Camp H."/>
            <person name="Overmann J."/>
            <person name="Amann R."/>
            <person name="Jetten M.S.M."/>
            <person name="Mascher T."/>
            <person name="Medema M.H."/>
            <person name="Devos D.P."/>
            <person name="Kaster A.-K."/>
            <person name="Ovreas L."/>
            <person name="Rohde M."/>
            <person name="Galperin M.Y."/>
            <person name="Jogler C."/>
        </authorList>
    </citation>
    <scope>NUCLEOTIDE SEQUENCE [LARGE SCALE GENOMIC DNA]</scope>
    <source>
        <strain evidence="1 2">Spb1</strain>
    </source>
</reference>
<sequence>MESPRLQEHQPSSNQIELLEYVSFIGKRLFRETTYGEIFTTEFRVFISTQCCI</sequence>
<evidence type="ECO:0000313" key="1">
    <source>
        <dbReference type="EMBL" id="QDV29427.1"/>
    </source>
</evidence>
<protein>
    <submittedName>
        <fullName evidence="1">Uncharacterized protein</fullName>
    </submittedName>
</protein>
<dbReference type="AlphaFoldDB" id="A0A518GLH4"/>
<gene>
    <name evidence="1" type="ORF">Spb1_13320</name>
</gene>
<accession>A0A518GLH4</accession>